<keyword evidence="1" id="KW-0175">Coiled coil</keyword>
<reference evidence="3" key="1">
    <citation type="submission" date="2017-03" db="EMBL/GenBank/DDBJ databases">
        <authorList>
            <person name="Monnet C."/>
        </authorList>
    </citation>
    <scope>NUCLEOTIDE SEQUENCE [LARGE SCALE GENOMIC DNA]</scope>
    <source>
        <strain evidence="3">ATCC 49514</strain>
    </source>
</reference>
<evidence type="ECO:0000313" key="3">
    <source>
        <dbReference type="Proteomes" id="UP000234382"/>
    </source>
</evidence>
<proteinExistence type="predicted"/>
<sequence>MAASTLVTRYADRLGLENSENELQRRVQRTTDEVINLIDELLVAHVRSICFESLDVIAARAAGSRGAFPPTSTH</sequence>
<dbReference type="EMBL" id="FXYX01000010">
    <property type="protein sequence ID" value="SMX83677.1"/>
    <property type="molecule type" value="Genomic_DNA"/>
</dbReference>
<protein>
    <submittedName>
        <fullName evidence="2">Uncharacterized protein</fullName>
    </submittedName>
</protein>
<evidence type="ECO:0000313" key="2">
    <source>
        <dbReference type="EMBL" id="SMX83677.1"/>
    </source>
</evidence>
<organism evidence="2 3">
    <name type="scientific">Brevibacterium iodinum ATCC 49514</name>
    <dbReference type="NCBI Taxonomy" id="1255616"/>
    <lineage>
        <taxon>Bacteria</taxon>
        <taxon>Bacillati</taxon>
        <taxon>Actinomycetota</taxon>
        <taxon>Actinomycetes</taxon>
        <taxon>Micrococcales</taxon>
        <taxon>Brevibacteriaceae</taxon>
        <taxon>Brevibacterium</taxon>
    </lineage>
</organism>
<feature type="coiled-coil region" evidence="1">
    <location>
        <begin position="13"/>
        <end position="40"/>
    </location>
</feature>
<evidence type="ECO:0000256" key="1">
    <source>
        <dbReference type="SAM" id="Coils"/>
    </source>
</evidence>
<gene>
    <name evidence="2" type="ORF">BI49514_01729</name>
</gene>
<dbReference type="AlphaFoldDB" id="A0A2H1J844"/>
<accession>A0A2H1J844</accession>
<dbReference type="Proteomes" id="UP000234382">
    <property type="component" value="Unassembled WGS sequence"/>
</dbReference>
<dbReference type="RefSeq" id="WP_101546123.1">
    <property type="nucleotide sequence ID" value="NZ_FXYX01000010.1"/>
</dbReference>
<name>A0A2H1J844_9MICO</name>
<keyword evidence="3" id="KW-1185">Reference proteome</keyword>